<evidence type="ECO:0000256" key="3">
    <source>
        <dbReference type="ARBA" id="ARBA00022475"/>
    </source>
</evidence>
<feature type="transmembrane region" description="Helical" evidence="8">
    <location>
        <begin position="233"/>
        <end position="255"/>
    </location>
</feature>
<evidence type="ECO:0000256" key="2">
    <source>
        <dbReference type="ARBA" id="ARBA00022448"/>
    </source>
</evidence>
<organism evidence="9">
    <name type="scientific">uncultured organism</name>
    <dbReference type="NCBI Taxonomy" id="155900"/>
    <lineage>
        <taxon>unclassified sequences</taxon>
        <taxon>environmental samples</taxon>
    </lineage>
</organism>
<proteinExistence type="predicted"/>
<dbReference type="AlphaFoldDB" id="A0A5B8RK12"/>
<keyword evidence="6 8" id="KW-1133">Transmembrane helix</keyword>
<evidence type="ECO:0000256" key="5">
    <source>
        <dbReference type="ARBA" id="ARBA00022692"/>
    </source>
</evidence>
<evidence type="ECO:0000256" key="8">
    <source>
        <dbReference type="SAM" id="Phobius"/>
    </source>
</evidence>
<feature type="transmembrane region" description="Helical" evidence="8">
    <location>
        <begin position="186"/>
        <end position="204"/>
    </location>
</feature>
<keyword evidence="7 8" id="KW-0472">Membrane</keyword>
<dbReference type="PANTHER" id="PTHR32196:SF21">
    <property type="entry name" value="ABC TRANSPORTER PERMEASE PROTEIN YPHD-RELATED"/>
    <property type="match status" value="1"/>
</dbReference>
<dbReference type="InterPro" id="IPR001851">
    <property type="entry name" value="ABC_transp_permease"/>
</dbReference>
<evidence type="ECO:0000256" key="1">
    <source>
        <dbReference type="ARBA" id="ARBA00004651"/>
    </source>
</evidence>
<evidence type="ECO:0000256" key="6">
    <source>
        <dbReference type="ARBA" id="ARBA00022989"/>
    </source>
</evidence>
<reference evidence="9" key="1">
    <citation type="submission" date="2019-06" db="EMBL/GenBank/DDBJ databases">
        <authorList>
            <person name="Murdoch R.W."/>
            <person name="Fathepure B."/>
        </authorList>
    </citation>
    <scope>NUCLEOTIDE SEQUENCE</scope>
</reference>
<sequence length="335" mass="34309">MNTMAETRGRETSDGGGNAVLDAARIIFTKTGALLPLFVIMAIYFSVASEHFLSGRNMSTIATQSVYFTLVVIAQAIVMITGGFDLSVGAALALTSITTSSVIVAVPGAGGIVLATGAGMLTGASVGAANGLLISQFRVSPLIVTLGMASVVSGLALIITGGVPIFNLPQLFKETLYTGDLAGVPVPWLVVLLVVGIAYIALYWHRLGRNWYAVGGNPVSAHIAGVPVKRALFLAYLSAGVLVGIAGVMLTARVGSGEPNLGGTFALQSIAAAVLGGISLRGGQGSLWGAILGAIFLVLLQNGLDLVGVSSYLQMIITGALLVFAVIVDHYWHKG</sequence>
<dbReference type="PANTHER" id="PTHR32196">
    <property type="entry name" value="ABC TRANSPORTER PERMEASE PROTEIN YPHD-RELATED-RELATED"/>
    <property type="match status" value="1"/>
</dbReference>
<feature type="transmembrane region" description="Helical" evidence="8">
    <location>
        <begin position="287"/>
        <end position="304"/>
    </location>
</feature>
<keyword evidence="3" id="KW-1003">Cell membrane</keyword>
<evidence type="ECO:0000313" key="9">
    <source>
        <dbReference type="EMBL" id="QEA07465.1"/>
    </source>
</evidence>
<dbReference type="GO" id="GO:0022857">
    <property type="term" value="F:transmembrane transporter activity"/>
    <property type="evidence" value="ECO:0007669"/>
    <property type="project" value="InterPro"/>
</dbReference>
<dbReference type="Pfam" id="PF02653">
    <property type="entry name" value="BPD_transp_2"/>
    <property type="match status" value="1"/>
</dbReference>
<feature type="transmembrane region" description="Helical" evidence="8">
    <location>
        <begin position="65"/>
        <end position="84"/>
    </location>
</feature>
<feature type="transmembrane region" description="Helical" evidence="8">
    <location>
        <begin position="142"/>
        <end position="166"/>
    </location>
</feature>
<keyword evidence="2" id="KW-0813">Transport</keyword>
<dbReference type="EMBL" id="MN079255">
    <property type="protein sequence ID" value="QEA07465.1"/>
    <property type="molecule type" value="Genomic_DNA"/>
</dbReference>
<accession>A0A5B8RK12</accession>
<gene>
    <name evidence="9" type="primary">alsC</name>
    <name evidence="9" type="ORF">KBTEX_03816</name>
</gene>
<dbReference type="CDD" id="cd06579">
    <property type="entry name" value="TM_PBP1_transp_AraH_like"/>
    <property type="match status" value="1"/>
</dbReference>
<feature type="transmembrane region" description="Helical" evidence="8">
    <location>
        <begin position="90"/>
        <end position="121"/>
    </location>
</feature>
<feature type="transmembrane region" description="Helical" evidence="8">
    <location>
        <begin position="310"/>
        <end position="332"/>
    </location>
</feature>
<keyword evidence="5 8" id="KW-0812">Transmembrane</keyword>
<feature type="transmembrane region" description="Helical" evidence="8">
    <location>
        <begin position="33"/>
        <end position="53"/>
    </location>
</feature>
<dbReference type="GO" id="GO:0005886">
    <property type="term" value="C:plasma membrane"/>
    <property type="evidence" value="ECO:0007669"/>
    <property type="project" value="UniProtKB-SubCell"/>
</dbReference>
<comment type="subcellular location">
    <subcellularLocation>
        <location evidence="1">Cell membrane</location>
        <topology evidence="1">Multi-pass membrane protein</topology>
    </subcellularLocation>
</comment>
<evidence type="ECO:0000256" key="7">
    <source>
        <dbReference type="ARBA" id="ARBA00023136"/>
    </source>
</evidence>
<keyword evidence="4" id="KW-0997">Cell inner membrane</keyword>
<evidence type="ECO:0000256" key="4">
    <source>
        <dbReference type="ARBA" id="ARBA00022519"/>
    </source>
</evidence>
<protein>
    <submittedName>
        <fullName evidence="9">D-allose transport system permease protein AlsC</fullName>
    </submittedName>
</protein>
<name>A0A5B8RK12_9ZZZZ</name>